<gene>
    <name evidence="3" type="ORF">KDW_54320</name>
</gene>
<feature type="chain" id="PRO_5023804158" evidence="1">
    <location>
        <begin position="25"/>
        <end position="397"/>
    </location>
</feature>
<keyword evidence="1" id="KW-0732">Signal</keyword>
<organism evidence="3 4">
    <name type="scientific">Dictyobacter vulcani</name>
    <dbReference type="NCBI Taxonomy" id="2607529"/>
    <lineage>
        <taxon>Bacteria</taxon>
        <taxon>Bacillati</taxon>
        <taxon>Chloroflexota</taxon>
        <taxon>Ktedonobacteria</taxon>
        <taxon>Ktedonobacterales</taxon>
        <taxon>Dictyobacteraceae</taxon>
        <taxon>Dictyobacter</taxon>
    </lineage>
</organism>
<dbReference type="GO" id="GO:0006508">
    <property type="term" value="P:proteolysis"/>
    <property type="evidence" value="ECO:0007669"/>
    <property type="project" value="InterPro"/>
</dbReference>
<dbReference type="GO" id="GO:0004252">
    <property type="term" value="F:serine-type endopeptidase activity"/>
    <property type="evidence" value="ECO:0007669"/>
    <property type="project" value="InterPro"/>
</dbReference>
<feature type="signal peptide" evidence="1">
    <location>
        <begin position="1"/>
        <end position="24"/>
    </location>
</feature>
<feature type="domain" description="Peptidase S53" evidence="2">
    <location>
        <begin position="90"/>
        <end position="397"/>
    </location>
</feature>
<comment type="caution">
    <text evidence="3">The sequence shown here is derived from an EMBL/GenBank/DDBJ whole genome shotgun (WGS) entry which is preliminary data.</text>
</comment>
<dbReference type="InterPro" id="IPR030400">
    <property type="entry name" value="Sedolisin_dom"/>
</dbReference>
<keyword evidence="4" id="KW-1185">Reference proteome</keyword>
<dbReference type="GO" id="GO:0008240">
    <property type="term" value="F:tripeptidyl-peptidase activity"/>
    <property type="evidence" value="ECO:0007669"/>
    <property type="project" value="TreeGrafter"/>
</dbReference>
<protein>
    <submittedName>
        <fullName evidence="3">Peptidase S8</fullName>
    </submittedName>
</protein>
<dbReference type="Gene3D" id="3.40.50.200">
    <property type="entry name" value="Peptidase S8/S53 domain"/>
    <property type="match status" value="1"/>
</dbReference>
<dbReference type="PANTHER" id="PTHR14218">
    <property type="entry name" value="PROTEASE S8 TRIPEPTIDYL PEPTIDASE I CLN2"/>
    <property type="match status" value="1"/>
</dbReference>
<reference evidence="3 4" key="1">
    <citation type="submission" date="2019-10" db="EMBL/GenBank/DDBJ databases">
        <title>Dictyobacter vulcani sp. nov., within the class Ktedonobacteria, isolated from soil of volcanic Mt. Zao.</title>
        <authorList>
            <person name="Zheng Y."/>
            <person name="Wang C.M."/>
            <person name="Sakai Y."/>
            <person name="Abe K."/>
            <person name="Yokota A."/>
            <person name="Yabe S."/>
        </authorList>
    </citation>
    <scope>NUCLEOTIDE SEQUENCE [LARGE SCALE GENOMIC DNA]</scope>
    <source>
        <strain evidence="3 4">W12</strain>
    </source>
</reference>
<proteinExistence type="predicted"/>
<dbReference type="PANTHER" id="PTHR14218:SF15">
    <property type="entry name" value="TRIPEPTIDYL-PEPTIDASE 1"/>
    <property type="match status" value="1"/>
</dbReference>
<sequence length="397" mass="39990">MKRVYMTTGLAFVLITIVFFAASATNFGTQASAQSPKPMKAKAFKHACTQAKAGYAACRALQSTTSVATPASQTQAGVTPNAQAPGASAPYSPANLAAAYKLPTSANVAQTVAIVDAYDDPNAESDLATYRSHFGLPACTSSNGCFRKVNQSGGTSYPAANSGWAGEISLDVDMVSAICNHCKILLVEANSSSLSDLGTAVNTAVSLGANEISNSYGGSQSSSDTSSCNAYYNHPGVAVTASSGDGGPAVESPADCPHVVAVGGTSLNSNGSETAWNTSSTEGAGGGCSSYITRPGWENNTLTGCAQRAVADVSAVADPNTGVYVYDSYQSGGWLQYGGTSASSPIIASVYALAGGVSGDAASIPWNKRANGCLFSVGGKSYAYQTGLGSPNGTGCF</sequence>
<dbReference type="InterPro" id="IPR050819">
    <property type="entry name" value="Tripeptidyl-peptidase_I"/>
</dbReference>
<evidence type="ECO:0000259" key="2">
    <source>
        <dbReference type="PROSITE" id="PS51695"/>
    </source>
</evidence>
<accession>A0A5J4KXJ1</accession>
<dbReference type="SUPFAM" id="SSF52743">
    <property type="entry name" value="Subtilisin-like"/>
    <property type="match status" value="1"/>
</dbReference>
<dbReference type="Proteomes" id="UP000326912">
    <property type="component" value="Unassembled WGS sequence"/>
</dbReference>
<evidence type="ECO:0000313" key="3">
    <source>
        <dbReference type="EMBL" id="GER91270.1"/>
    </source>
</evidence>
<dbReference type="InterPro" id="IPR036852">
    <property type="entry name" value="Peptidase_S8/S53_dom_sf"/>
</dbReference>
<dbReference type="PROSITE" id="PS51695">
    <property type="entry name" value="SEDOLISIN"/>
    <property type="match status" value="1"/>
</dbReference>
<name>A0A5J4KXJ1_9CHLR</name>
<dbReference type="AlphaFoldDB" id="A0A5J4KXJ1"/>
<evidence type="ECO:0000313" key="4">
    <source>
        <dbReference type="Proteomes" id="UP000326912"/>
    </source>
</evidence>
<evidence type="ECO:0000256" key="1">
    <source>
        <dbReference type="SAM" id="SignalP"/>
    </source>
</evidence>
<dbReference type="EMBL" id="BKZW01000003">
    <property type="protein sequence ID" value="GER91270.1"/>
    <property type="molecule type" value="Genomic_DNA"/>
</dbReference>